<dbReference type="FunCoup" id="H2ATN1">
    <property type="interactions" value="37"/>
</dbReference>
<keyword evidence="2" id="KW-1133">Transmembrane helix</keyword>
<dbReference type="PANTHER" id="PTHR47563:SF1">
    <property type="entry name" value="PROTEIN FMP25, MITOCHONDRIAL"/>
    <property type="match status" value="1"/>
</dbReference>
<dbReference type="SUPFAM" id="SSF50985">
    <property type="entry name" value="RCC1/BLIP-II"/>
    <property type="match status" value="1"/>
</dbReference>
<keyword evidence="4" id="KW-1185">Reference proteome</keyword>
<feature type="repeat" description="RCC1" evidence="1">
    <location>
        <begin position="355"/>
        <end position="406"/>
    </location>
</feature>
<dbReference type="PROSITE" id="PS00626">
    <property type="entry name" value="RCC1_2"/>
    <property type="match status" value="1"/>
</dbReference>
<dbReference type="KEGG" id="kaf:KAFR_0D00840"/>
<dbReference type="Proteomes" id="UP000005220">
    <property type="component" value="Chromosome 4"/>
</dbReference>
<keyword evidence="2" id="KW-0812">Transmembrane</keyword>
<protein>
    <submittedName>
        <fullName evidence="3">Uncharacterized protein</fullName>
    </submittedName>
</protein>
<dbReference type="AlphaFoldDB" id="H2ATN1"/>
<feature type="transmembrane region" description="Helical" evidence="2">
    <location>
        <begin position="67"/>
        <end position="89"/>
    </location>
</feature>
<dbReference type="PANTHER" id="PTHR47563">
    <property type="entry name" value="PROTEIN FMP25, MITOCHONDRIAL"/>
    <property type="match status" value="1"/>
</dbReference>
<dbReference type="GO" id="GO:0005743">
    <property type="term" value="C:mitochondrial inner membrane"/>
    <property type="evidence" value="ECO:0007669"/>
    <property type="project" value="EnsemblFungi"/>
</dbReference>
<keyword evidence="2" id="KW-0472">Membrane</keyword>
<dbReference type="OrthoDB" id="10256179at2759"/>
<dbReference type="PRINTS" id="PR00633">
    <property type="entry name" value="RCCNDNSATION"/>
</dbReference>
<dbReference type="InterPro" id="IPR053245">
    <property type="entry name" value="MitoProcess-Associated"/>
</dbReference>
<dbReference type="Gene3D" id="2.130.10.30">
    <property type="entry name" value="Regulator of chromosome condensation 1/beta-lactamase-inhibitor protein II"/>
    <property type="match status" value="1"/>
</dbReference>
<proteinExistence type="predicted"/>
<dbReference type="STRING" id="1071382.H2ATN1"/>
<name>H2ATN1_KAZAF</name>
<sequence>MNSNKLLLRYSKVISRNLRNVPKFDDSEILAQKVNLQDFKSKRSNFKKLPGDKSINYRNVIIRRLNFLKVGFITAVFTATAAGSAFYLYRHNYENKSMIEDSLVKPALKKKKKKLSVPFIPLDSELGLSVPGLYYWGDRDFQDESWTGIPKRVKLFDGMILKDVCLVNDRHNLVIDKNGDLFNWEISNERLKLVLSRQNLVHIKESNNCCYALNGKGQILVIPLKEIDNLTDKFIKYENITWFNIPWLKRARYNLVIDTSKIFDRQRKESKIIQFDTGENHLALVSNVGKAYTCSTGYSSNNDSKKKSFGQFGLPNFSQFDNIPPTNELFEVELLNNIVKMSCGKYHTLAIDSQGNLFTFGLNRNGQLGFLITYENEFLPYPRMISNRGIKQYFTGNRDTLSYIDINCCSETSFITVLNPITKQINYFSFGNGLNGELGNGHFKNSEFEPKLIKFLQDTNVTNWICNKDSNHIFVTTTDGIVKGWGLNDRGQIGTVQKTKKYKISQPITIPSILEPGIEFEKNLDSLLKLDGTRHKLSVGKESSCLYCVKN</sequence>
<dbReference type="EMBL" id="HE650824">
    <property type="protein sequence ID" value="CCF57731.1"/>
    <property type="molecule type" value="Genomic_DNA"/>
</dbReference>
<dbReference type="GO" id="GO:0034551">
    <property type="term" value="P:mitochondrial respiratory chain complex III assembly"/>
    <property type="evidence" value="ECO:0007669"/>
    <property type="project" value="EnsemblFungi"/>
</dbReference>
<dbReference type="GeneID" id="13885689"/>
<gene>
    <name evidence="3" type="primary">KAFR0D00840</name>
    <name evidence="3" type="ORF">KAFR_0D00840</name>
</gene>
<evidence type="ECO:0000256" key="2">
    <source>
        <dbReference type="SAM" id="Phobius"/>
    </source>
</evidence>
<dbReference type="Pfam" id="PF13540">
    <property type="entry name" value="RCC1_2"/>
    <property type="match status" value="1"/>
</dbReference>
<dbReference type="PROSITE" id="PS50012">
    <property type="entry name" value="RCC1_3"/>
    <property type="match status" value="1"/>
</dbReference>
<dbReference type="RefSeq" id="XP_003956866.1">
    <property type="nucleotide sequence ID" value="XM_003956817.1"/>
</dbReference>
<dbReference type="HOGENOM" id="CLU_028610_1_0_1"/>
<reference evidence="3 4" key="1">
    <citation type="journal article" date="2011" name="Proc. Natl. Acad. Sci. U.S.A.">
        <title>Evolutionary erosion of yeast sex chromosomes by mating-type switching accidents.</title>
        <authorList>
            <person name="Gordon J.L."/>
            <person name="Armisen D."/>
            <person name="Proux-Wera E."/>
            <person name="Oheigeartaigh S.S."/>
            <person name="Byrne K.P."/>
            <person name="Wolfe K.H."/>
        </authorList>
    </citation>
    <scope>NUCLEOTIDE SEQUENCE [LARGE SCALE GENOMIC DNA]</scope>
    <source>
        <strain evidence="4">ATCC 22294 / BCRC 22015 / CBS 2517 / CECT 1963 / NBRC 1671 / NRRL Y-8276</strain>
    </source>
</reference>
<dbReference type="InParanoid" id="H2ATN1"/>
<organism evidence="3 4">
    <name type="scientific">Kazachstania africana (strain ATCC 22294 / BCRC 22015 / CBS 2517 / CECT 1963 / NBRC 1671 / NRRL Y-8276)</name>
    <name type="common">Yeast</name>
    <name type="synonym">Kluyveromyces africanus</name>
    <dbReference type="NCBI Taxonomy" id="1071382"/>
    <lineage>
        <taxon>Eukaryota</taxon>
        <taxon>Fungi</taxon>
        <taxon>Dikarya</taxon>
        <taxon>Ascomycota</taxon>
        <taxon>Saccharomycotina</taxon>
        <taxon>Saccharomycetes</taxon>
        <taxon>Saccharomycetales</taxon>
        <taxon>Saccharomycetaceae</taxon>
        <taxon>Kazachstania</taxon>
    </lineage>
</organism>
<evidence type="ECO:0000313" key="4">
    <source>
        <dbReference type="Proteomes" id="UP000005220"/>
    </source>
</evidence>
<accession>H2ATN1</accession>
<dbReference type="eggNOG" id="KOG1426">
    <property type="taxonomic scope" value="Eukaryota"/>
</dbReference>
<evidence type="ECO:0000313" key="3">
    <source>
        <dbReference type="EMBL" id="CCF57731.1"/>
    </source>
</evidence>
<dbReference type="InterPro" id="IPR009091">
    <property type="entry name" value="RCC1/BLIP-II"/>
</dbReference>
<evidence type="ECO:0000256" key="1">
    <source>
        <dbReference type="PROSITE-ProRule" id="PRU00235"/>
    </source>
</evidence>
<dbReference type="InterPro" id="IPR000408">
    <property type="entry name" value="Reg_chr_condens"/>
</dbReference>